<keyword evidence="8" id="KW-0472">Membrane</keyword>
<organism evidence="11 12">
    <name type="scientific">Bugula neritina</name>
    <name type="common">Brown bryozoan</name>
    <name type="synonym">Sertularia neritina</name>
    <dbReference type="NCBI Taxonomy" id="10212"/>
    <lineage>
        <taxon>Eukaryota</taxon>
        <taxon>Metazoa</taxon>
        <taxon>Spiralia</taxon>
        <taxon>Lophotrochozoa</taxon>
        <taxon>Bryozoa</taxon>
        <taxon>Gymnolaemata</taxon>
        <taxon>Cheilostomatida</taxon>
        <taxon>Flustrina</taxon>
        <taxon>Buguloidea</taxon>
        <taxon>Bugulidae</taxon>
        <taxon>Bugula</taxon>
    </lineage>
</organism>
<keyword evidence="4 7" id="KW-0653">Protein transport</keyword>
<dbReference type="InterPro" id="IPR000594">
    <property type="entry name" value="ThiF_NAD_FAD-bd"/>
</dbReference>
<dbReference type="GO" id="GO:0000045">
    <property type="term" value="P:autophagosome assembly"/>
    <property type="evidence" value="ECO:0007669"/>
    <property type="project" value="TreeGrafter"/>
</dbReference>
<dbReference type="Pfam" id="PF16420">
    <property type="entry name" value="ATG7_N"/>
    <property type="match status" value="1"/>
</dbReference>
<feature type="domain" description="Ubiquitin-like modifier-activating enzyme Atg7 N-terminal" evidence="10">
    <location>
        <begin position="32"/>
        <end position="331"/>
    </location>
</feature>
<evidence type="ECO:0000256" key="1">
    <source>
        <dbReference type="ARBA" id="ARBA00010931"/>
    </source>
</evidence>
<dbReference type="InterPro" id="IPR042522">
    <property type="entry name" value="Atg7_N_1"/>
</dbReference>
<comment type="similarity">
    <text evidence="1 7">Belongs to the ATG7 family.</text>
</comment>
<keyword evidence="8" id="KW-1133">Transmembrane helix</keyword>
<dbReference type="PANTHER" id="PTHR10953:SF3">
    <property type="entry name" value="UBIQUITIN-LIKE MODIFIER-ACTIVATING ENZYME ATG7"/>
    <property type="match status" value="1"/>
</dbReference>
<dbReference type="InterPro" id="IPR035985">
    <property type="entry name" value="Ubiquitin-activating_enz"/>
</dbReference>
<keyword evidence="7" id="KW-0833">Ubl conjugation pathway</keyword>
<feature type="domain" description="THIF-type NAD/FAD binding fold" evidence="9">
    <location>
        <begin position="348"/>
        <end position="614"/>
    </location>
</feature>
<feature type="active site" description="Glycyl thioester intermediate" evidence="6">
    <location>
        <position position="576"/>
    </location>
</feature>
<dbReference type="PANTHER" id="PTHR10953">
    <property type="entry name" value="UBIQUITIN-ACTIVATING ENZYME E1"/>
    <property type="match status" value="1"/>
</dbReference>
<evidence type="ECO:0000256" key="8">
    <source>
        <dbReference type="SAM" id="Phobius"/>
    </source>
</evidence>
<dbReference type="GO" id="GO:0000407">
    <property type="term" value="C:phagophore assembly site"/>
    <property type="evidence" value="ECO:0007669"/>
    <property type="project" value="UniProtKB-SubCell"/>
</dbReference>
<dbReference type="CDD" id="cd01486">
    <property type="entry name" value="Apg7"/>
    <property type="match status" value="1"/>
</dbReference>
<sequence>MTYSLMTEPYFNIVLFLKICICSVHLMAQLNLQFVPFTSTLDPGFWHVLSQKKLDEFGLKEDAVNIQGFYANNNAQGLPCLLQVDFTAFNLANGQHPGQYPLPGSLLNTNTIDLFKTCNKQDLINKSAKKIWDAIMSGEALGNPQLLNSFTMLTFANLKKYSYHYWFAFPALIPSSPILLNKQPTSISQVLTSSQIQSFLSSYDLDCKSRNLPFFIIHDPPGKSVALLTLNDASVSDMKLSELIFTFADPSTISQYPGWVLRNYICLICRHLILGLRDRTVNGQRYVDHSIYLEVILSPLCASSEMWSVVGWEKNQQKKLLPRFVNLSKTMDPTHIAESAVDLNLKLMRWRLLPDLNLEAISKTRCLLLGAGTLGCNVARNLLGWGVRTITLVDNSTVSFSNPVRQSLFTFEHCQNGGLPKAETAAQSLKLIFPGVDAKGVSLAIPMPGHPVPTNAVESIKKDVAVLEELISEHDAVFLLMDSRESRWLPTLVGAAKNKIVLTAALGFDSWLAMRHGSSDCSASADAAAADAAAGAAASSLRTSKVIPGTDLGCYFCNDVVAPRDSTRDRTLDQQCTVSRPGLSMLCSALIVELLVSLIQHPLRNAASAYLSLNDGDNEEDDQCILGILPHQIRGYLSNYQMILPVSRKFKNCTACSETIVNHYKERGFDFLISAFNDAKVLEELSGLQELHVDPLVTEVLSDFDGEEDDW</sequence>
<gene>
    <name evidence="11" type="ORF">EB796_021782</name>
</gene>
<comment type="subunit">
    <text evidence="7">Homodimer.</text>
</comment>
<evidence type="ECO:0000313" key="11">
    <source>
        <dbReference type="EMBL" id="KAF6019892.1"/>
    </source>
</evidence>
<dbReference type="Proteomes" id="UP000593567">
    <property type="component" value="Unassembled WGS sequence"/>
</dbReference>
<dbReference type="InterPro" id="IPR032197">
    <property type="entry name" value="Atg7_N"/>
</dbReference>
<comment type="subcellular location">
    <subcellularLocation>
        <location evidence="7">Cytoplasm</location>
    </subcellularLocation>
    <subcellularLocation>
        <location evidence="7">Preautophagosomal structure</location>
    </subcellularLocation>
</comment>
<dbReference type="EMBL" id="VXIV02003206">
    <property type="protein sequence ID" value="KAF6019892.1"/>
    <property type="molecule type" value="Genomic_DNA"/>
</dbReference>
<feature type="transmembrane region" description="Helical" evidence="8">
    <location>
        <begin position="9"/>
        <end position="28"/>
    </location>
</feature>
<dbReference type="Gene3D" id="3.40.140.70">
    <property type="entry name" value="Ubiquitin-like modifier-activating enzyme ATG7 N-terminal domain"/>
    <property type="match status" value="1"/>
</dbReference>
<dbReference type="Pfam" id="PF00899">
    <property type="entry name" value="ThiF"/>
    <property type="match status" value="1"/>
</dbReference>
<dbReference type="GO" id="GO:0034727">
    <property type="term" value="P:piecemeal microautophagy of the nucleus"/>
    <property type="evidence" value="ECO:0007669"/>
    <property type="project" value="TreeGrafter"/>
</dbReference>
<name>A0A7J7J133_BUGNE</name>
<evidence type="ECO:0000259" key="10">
    <source>
        <dbReference type="Pfam" id="PF16420"/>
    </source>
</evidence>
<dbReference type="InterPro" id="IPR006285">
    <property type="entry name" value="Atg7"/>
</dbReference>
<dbReference type="SUPFAM" id="SSF69572">
    <property type="entry name" value="Activating enzymes of the ubiquitin-like proteins"/>
    <property type="match status" value="1"/>
</dbReference>
<accession>A0A7J7J133</accession>
<comment type="caution">
    <text evidence="11">The sequence shown here is derived from an EMBL/GenBank/DDBJ whole genome shotgun (WGS) entry which is preliminary data.</text>
</comment>
<dbReference type="InterPro" id="IPR045886">
    <property type="entry name" value="ThiF/MoeB/HesA"/>
</dbReference>
<evidence type="ECO:0000313" key="12">
    <source>
        <dbReference type="Proteomes" id="UP000593567"/>
    </source>
</evidence>
<evidence type="ECO:0000256" key="7">
    <source>
        <dbReference type="RuleBase" id="RU366022"/>
    </source>
</evidence>
<dbReference type="FunFam" id="3.40.140.70:FF:000001">
    <property type="entry name" value="Ubiquitin-like modifier-activating enzyme atg7"/>
    <property type="match status" value="1"/>
</dbReference>
<evidence type="ECO:0000256" key="5">
    <source>
        <dbReference type="ARBA" id="ARBA00023006"/>
    </source>
</evidence>
<dbReference type="GO" id="GO:0032446">
    <property type="term" value="P:protein modification by small protein conjugation"/>
    <property type="evidence" value="ECO:0007669"/>
    <property type="project" value="TreeGrafter"/>
</dbReference>
<keyword evidence="7" id="KW-0963">Cytoplasm</keyword>
<dbReference type="GO" id="GO:0000422">
    <property type="term" value="P:autophagy of mitochondrion"/>
    <property type="evidence" value="ECO:0007669"/>
    <property type="project" value="TreeGrafter"/>
</dbReference>
<reference evidence="11" key="1">
    <citation type="submission" date="2020-06" db="EMBL/GenBank/DDBJ databases">
        <title>Draft genome of Bugula neritina, a colonial animal packing powerful symbionts and potential medicines.</title>
        <authorList>
            <person name="Rayko M."/>
        </authorList>
    </citation>
    <scope>NUCLEOTIDE SEQUENCE [LARGE SCALE GENOMIC DNA]</scope>
    <source>
        <strain evidence="11">Kwan_BN1</strain>
    </source>
</reference>
<evidence type="ECO:0000256" key="2">
    <source>
        <dbReference type="ARBA" id="ARBA00017647"/>
    </source>
</evidence>
<dbReference type="AlphaFoldDB" id="A0A7J7J133"/>
<dbReference type="GO" id="GO:0019778">
    <property type="term" value="F:Atg12 activating enzyme activity"/>
    <property type="evidence" value="ECO:0007669"/>
    <property type="project" value="TreeGrafter"/>
</dbReference>
<dbReference type="Gene3D" id="3.40.140.100">
    <property type="entry name" value="Ubiquitin-like modifier-activating enzyme ATG7 C-terminal domain"/>
    <property type="match status" value="1"/>
</dbReference>
<keyword evidence="12" id="KW-1185">Reference proteome</keyword>
<evidence type="ECO:0000256" key="3">
    <source>
        <dbReference type="ARBA" id="ARBA00022448"/>
    </source>
</evidence>
<dbReference type="Gene3D" id="3.40.50.720">
    <property type="entry name" value="NAD(P)-binding Rossmann-like Domain"/>
    <property type="match status" value="1"/>
</dbReference>
<protein>
    <recommendedName>
        <fullName evidence="2 7">Ubiquitin-like modifier-activating enzyme ATG7</fullName>
    </recommendedName>
    <alternativeName>
        <fullName evidence="7">Autophagy-related protein 7</fullName>
    </alternativeName>
</protein>
<comment type="function">
    <text evidence="7">E1-like activating enzyme involved in the 2 ubiquitin-like systems required for autophagy.</text>
</comment>
<evidence type="ECO:0000256" key="4">
    <source>
        <dbReference type="ARBA" id="ARBA00022927"/>
    </source>
</evidence>
<dbReference type="GO" id="GO:0015031">
    <property type="term" value="P:protein transport"/>
    <property type="evidence" value="ECO:0007669"/>
    <property type="project" value="UniProtKB-UniRule"/>
</dbReference>
<keyword evidence="8" id="KW-0812">Transmembrane</keyword>
<proteinExistence type="inferred from homology"/>
<dbReference type="GO" id="GO:0019779">
    <property type="term" value="F:Atg8 activating enzyme activity"/>
    <property type="evidence" value="ECO:0007669"/>
    <property type="project" value="TreeGrafter"/>
</dbReference>
<dbReference type="OrthoDB" id="338614at2759"/>
<dbReference type="InterPro" id="IPR042523">
    <property type="entry name" value="Atg7_N_2"/>
</dbReference>
<keyword evidence="3 7" id="KW-0813">Transport</keyword>
<dbReference type="GO" id="GO:0006995">
    <property type="term" value="P:cellular response to nitrogen starvation"/>
    <property type="evidence" value="ECO:0007669"/>
    <property type="project" value="TreeGrafter"/>
</dbReference>
<dbReference type="FunFam" id="3.40.50.720:FF:000243">
    <property type="entry name" value="Ubiquitin-like modifier-activating enzyme ATG7"/>
    <property type="match status" value="1"/>
</dbReference>
<evidence type="ECO:0000256" key="6">
    <source>
        <dbReference type="PIRSR" id="PIRSR606285-1"/>
    </source>
</evidence>
<dbReference type="NCBIfam" id="TIGR01381">
    <property type="entry name" value="E1_like_apg7"/>
    <property type="match status" value="1"/>
</dbReference>
<keyword evidence="5 7" id="KW-0072">Autophagy</keyword>
<evidence type="ECO:0000259" key="9">
    <source>
        <dbReference type="Pfam" id="PF00899"/>
    </source>
</evidence>